<dbReference type="Proteomes" id="UP000033079">
    <property type="component" value="Chromosome"/>
</dbReference>
<dbReference type="EMBL" id="CP009530">
    <property type="protein sequence ID" value="AKB57331.1"/>
    <property type="molecule type" value="Genomic_DNA"/>
</dbReference>
<sequence length="82" mass="9212">MLVTTRSLDHHGIVSGIYDELLIFIMLVTTRSLDHHGIVSGIYDELEIGMLMRGITEVKVEIDSKVITKITNMDEVKDKIIG</sequence>
<dbReference type="GeneID" id="24799761"/>
<proteinExistence type="predicted"/>
<reference evidence="1 2" key="1">
    <citation type="submission" date="2014-07" db="EMBL/GenBank/DDBJ databases">
        <title>Methanogenic archaea and the global carbon cycle.</title>
        <authorList>
            <person name="Henriksen J.R."/>
            <person name="Luke J."/>
            <person name="Reinhart S."/>
            <person name="Benedict M.N."/>
            <person name="Youngblut N.D."/>
            <person name="Metcalf M.E."/>
            <person name="Whitaker R.J."/>
            <person name="Metcalf W.W."/>
        </authorList>
    </citation>
    <scope>NUCLEOTIDE SEQUENCE [LARGE SCALE GENOMIC DNA]</scope>
    <source>
        <strain evidence="1 2">227</strain>
    </source>
</reference>
<name>A0A0E3LPY5_METBA</name>
<dbReference type="PATRIC" id="fig|1434106.5.peg.1034"/>
<organism evidence="1 2">
    <name type="scientific">Methanosarcina barkeri 227</name>
    <dbReference type="NCBI Taxonomy" id="1434106"/>
    <lineage>
        <taxon>Archaea</taxon>
        <taxon>Methanobacteriati</taxon>
        <taxon>Methanobacteriota</taxon>
        <taxon>Stenosarchaea group</taxon>
        <taxon>Methanomicrobia</taxon>
        <taxon>Methanosarcinales</taxon>
        <taxon>Methanosarcinaceae</taxon>
        <taxon>Methanosarcina</taxon>
    </lineage>
</organism>
<evidence type="ECO:0000313" key="1">
    <source>
        <dbReference type="EMBL" id="AKB57331.1"/>
    </source>
</evidence>
<evidence type="ECO:0000313" key="2">
    <source>
        <dbReference type="Proteomes" id="UP000033079"/>
    </source>
</evidence>
<accession>A0A0E3LPY5</accession>
<protein>
    <submittedName>
        <fullName evidence="1">Mobile element protein</fullName>
    </submittedName>
</protein>
<dbReference type="KEGG" id="mbar:MSBR2_0815"/>
<dbReference type="AlphaFoldDB" id="A0A0E3LPY5"/>
<gene>
    <name evidence="1" type="ORF">MSBR2_0815</name>
</gene>
<dbReference type="RefSeq" id="WP_048117835.1">
    <property type="nucleotide sequence ID" value="NZ_CP009530.1"/>
</dbReference>
<dbReference type="HOGENOM" id="CLU_194237_0_0_2"/>